<comment type="subcellular location">
    <subcellularLocation>
        <location evidence="1">Cell inner membrane</location>
        <topology evidence="1">Multi-pass membrane protein</topology>
    </subcellularLocation>
</comment>
<dbReference type="GO" id="GO:0005886">
    <property type="term" value="C:plasma membrane"/>
    <property type="evidence" value="ECO:0007669"/>
    <property type="project" value="UniProtKB-SubCell"/>
</dbReference>
<evidence type="ECO:0000256" key="10">
    <source>
        <dbReference type="PROSITE-ProRule" id="PRU00284"/>
    </source>
</evidence>
<keyword evidence="8 10" id="KW-0807">Transducer</keyword>
<dbReference type="InterPro" id="IPR003660">
    <property type="entry name" value="HAMP_dom"/>
</dbReference>
<dbReference type="GO" id="GO:0006935">
    <property type="term" value="P:chemotaxis"/>
    <property type="evidence" value="ECO:0007669"/>
    <property type="project" value="UniProtKB-KW"/>
</dbReference>
<accession>K9HSP5</accession>
<feature type="domain" description="HAMP" evidence="15">
    <location>
        <begin position="359"/>
        <end position="412"/>
    </location>
</feature>
<keyword evidence="11" id="KW-0175">Coiled coil</keyword>
<dbReference type="PATRIC" id="fig|1238182.3.peg.1387"/>
<dbReference type="Gene3D" id="6.10.340.10">
    <property type="match status" value="1"/>
</dbReference>
<feature type="transmembrane region" description="Helical" evidence="12">
    <location>
        <begin position="339"/>
        <end position="358"/>
    </location>
</feature>
<keyword evidence="2" id="KW-1003">Cell membrane</keyword>
<keyword evidence="5 12" id="KW-0812">Transmembrane</keyword>
<dbReference type="PROSITE" id="PS50885">
    <property type="entry name" value="HAMP"/>
    <property type="match status" value="1"/>
</dbReference>
<reference evidence="16 17" key="1">
    <citation type="journal article" date="2013" name="Genome Announc.">
        <title>Draft Genome Sequence of an Alphaproteobacterium, Caenispirillum salinarum AK4(T), Isolated from a Solar Saltern.</title>
        <authorList>
            <person name="Khatri I."/>
            <person name="Singh A."/>
            <person name="Korpole S."/>
            <person name="Pinnaka A.K."/>
            <person name="Subramanian S."/>
        </authorList>
    </citation>
    <scope>NUCLEOTIDE SEQUENCE [LARGE SCALE GENOMIC DNA]</scope>
    <source>
        <strain evidence="16 17">AK4</strain>
    </source>
</reference>
<keyword evidence="3" id="KW-0145">Chemotaxis</keyword>
<dbReference type="Gene3D" id="1.10.287.950">
    <property type="entry name" value="Methyl-accepting chemotaxis protein"/>
    <property type="match status" value="1"/>
</dbReference>
<evidence type="ECO:0000259" key="15">
    <source>
        <dbReference type="PROSITE" id="PS50885"/>
    </source>
</evidence>
<dbReference type="InterPro" id="IPR000727">
    <property type="entry name" value="T_SNARE_dom"/>
</dbReference>
<dbReference type="Gene3D" id="3.30.450.20">
    <property type="entry name" value="PAS domain"/>
    <property type="match status" value="1"/>
</dbReference>
<dbReference type="CDD" id="cd06225">
    <property type="entry name" value="HAMP"/>
    <property type="match status" value="1"/>
</dbReference>
<feature type="coiled-coil region" evidence="11">
    <location>
        <begin position="407"/>
        <end position="434"/>
    </location>
</feature>
<dbReference type="Pfam" id="PF02743">
    <property type="entry name" value="dCache_1"/>
    <property type="match status" value="1"/>
</dbReference>
<keyword evidence="4" id="KW-0997">Cell inner membrane</keyword>
<dbReference type="OrthoDB" id="315417at2"/>
<keyword evidence="17" id="KW-1185">Reference proteome</keyword>
<evidence type="ECO:0000256" key="8">
    <source>
        <dbReference type="ARBA" id="ARBA00023224"/>
    </source>
</evidence>
<protein>
    <submittedName>
        <fullName evidence="16">Methyl-accepting chemotaxis protein</fullName>
    </submittedName>
</protein>
<evidence type="ECO:0000259" key="14">
    <source>
        <dbReference type="PROSITE" id="PS50192"/>
    </source>
</evidence>
<evidence type="ECO:0000256" key="6">
    <source>
        <dbReference type="ARBA" id="ARBA00022989"/>
    </source>
</evidence>
<evidence type="ECO:0000256" key="7">
    <source>
        <dbReference type="ARBA" id="ARBA00023136"/>
    </source>
</evidence>
<proteinExistence type="inferred from homology"/>
<organism evidence="16 17">
    <name type="scientific">Caenispirillum salinarum AK4</name>
    <dbReference type="NCBI Taxonomy" id="1238182"/>
    <lineage>
        <taxon>Bacteria</taxon>
        <taxon>Pseudomonadati</taxon>
        <taxon>Pseudomonadota</taxon>
        <taxon>Alphaproteobacteria</taxon>
        <taxon>Rhodospirillales</taxon>
        <taxon>Novispirillaceae</taxon>
        <taxon>Caenispirillum</taxon>
    </lineage>
</organism>
<dbReference type="SMART" id="SM00304">
    <property type="entry name" value="HAMP"/>
    <property type="match status" value="1"/>
</dbReference>
<evidence type="ECO:0000256" key="3">
    <source>
        <dbReference type="ARBA" id="ARBA00022500"/>
    </source>
</evidence>
<dbReference type="Pfam" id="PF00015">
    <property type="entry name" value="MCPsignal"/>
    <property type="match status" value="1"/>
</dbReference>
<evidence type="ECO:0000256" key="5">
    <source>
        <dbReference type="ARBA" id="ARBA00022692"/>
    </source>
</evidence>
<evidence type="ECO:0000256" key="1">
    <source>
        <dbReference type="ARBA" id="ARBA00004429"/>
    </source>
</evidence>
<evidence type="ECO:0000256" key="12">
    <source>
        <dbReference type="SAM" id="Phobius"/>
    </source>
</evidence>
<name>K9HSP5_9PROT</name>
<dbReference type="STRING" id="1238182.C882_3724"/>
<dbReference type="PROSITE" id="PS50192">
    <property type="entry name" value="T_SNARE"/>
    <property type="match status" value="1"/>
</dbReference>
<dbReference type="InterPro" id="IPR004089">
    <property type="entry name" value="MCPsignal_dom"/>
</dbReference>
<sequence length="709" mass="75540">MSLFKRMRIAVKLPALIVSTAIIAVVATAVISYDRAQDALQTAAESKLVAVRDARADTIVQYLGSIRQDLQVTAASPAVADALTNFTAAFDALPRGGETLRDVYVRDQASQATLGDYATVHERRHPWLKRLQEERGYYDVFLIDAEGRVVYTVFKEPDLGANLVSGQYADTGLAEAFSDTRQATSGGAPNPVAFIDFEPYEPSNGAPASFIAAPVRDADGSFLGVLAFQMPVDRINDVMQKADGLGRTGETYLVGPDNLMRTDSRLSDEPNLLKTRVETPTVAAALNGESLIQTVTDYRGEQVVSAAEPLTFEGVTWAILAEADEAEVFEPIYELRNTLLVAGLIVLVIVGAFGFWFSRSLSVPLARMTKAMNTLANGDLSVEVPARDRGDEIGDMAQAMGVFVDNGRRMEEMKEEQEAAAERAAEERRQSMLDLADRFEKSVGKVVKDVGTAAEDMQEASQAVSAAAEQTTQQASAVAAAAEQTSANVQTVASATEELTASTAEIGRQVVQAKEVASSAVTEAEETTGVVRNLAEAVEHIGTVVSLIGDIADQTNLLALNATIEAARAGDAGKGFAVVANEVKSLAGQTSKATEDITHRIGEVQEATRKSVSAIEHFSTTVRRIDDISTAIAAATEEQDAAMQEIARNIQEAAGGTQEVTSNIEGVSGAARESGEMAGTVLSRSESLAKEAHLLRDQVSDFLKQVRAG</sequence>
<dbReference type="eggNOG" id="COG0840">
    <property type="taxonomic scope" value="Bacteria"/>
</dbReference>
<dbReference type="SUPFAM" id="SSF58104">
    <property type="entry name" value="Methyl-accepting chemotaxis protein (MCP) signaling domain"/>
    <property type="match status" value="1"/>
</dbReference>
<dbReference type="PANTHER" id="PTHR32089:SF112">
    <property type="entry name" value="LYSOZYME-LIKE PROTEIN-RELATED"/>
    <property type="match status" value="1"/>
</dbReference>
<dbReference type="EMBL" id="ANHY01000006">
    <property type="protein sequence ID" value="EKV31351.1"/>
    <property type="molecule type" value="Genomic_DNA"/>
</dbReference>
<dbReference type="GO" id="GO:0007165">
    <property type="term" value="P:signal transduction"/>
    <property type="evidence" value="ECO:0007669"/>
    <property type="project" value="UniProtKB-KW"/>
</dbReference>
<dbReference type="SMART" id="SM00283">
    <property type="entry name" value="MA"/>
    <property type="match status" value="1"/>
</dbReference>
<dbReference type="Pfam" id="PF00672">
    <property type="entry name" value="HAMP"/>
    <property type="match status" value="1"/>
</dbReference>
<comment type="caution">
    <text evidence="16">The sequence shown here is derived from an EMBL/GenBank/DDBJ whole genome shotgun (WGS) entry which is preliminary data.</text>
</comment>
<keyword evidence="7 12" id="KW-0472">Membrane</keyword>
<evidence type="ECO:0000313" key="16">
    <source>
        <dbReference type="EMBL" id="EKV31351.1"/>
    </source>
</evidence>
<dbReference type="RefSeq" id="WP_009539832.1">
    <property type="nucleotide sequence ID" value="NZ_ANHY01000006.1"/>
</dbReference>
<evidence type="ECO:0000256" key="9">
    <source>
        <dbReference type="ARBA" id="ARBA00029447"/>
    </source>
</evidence>
<evidence type="ECO:0000256" key="11">
    <source>
        <dbReference type="SAM" id="Coils"/>
    </source>
</evidence>
<dbReference type="Proteomes" id="UP000009881">
    <property type="component" value="Unassembled WGS sequence"/>
</dbReference>
<evidence type="ECO:0000313" key="17">
    <source>
        <dbReference type="Proteomes" id="UP000009881"/>
    </source>
</evidence>
<dbReference type="PROSITE" id="PS50111">
    <property type="entry name" value="CHEMOTAXIS_TRANSDUC_2"/>
    <property type="match status" value="1"/>
</dbReference>
<feature type="domain" description="T-SNARE coiled-coil homology" evidence="14">
    <location>
        <begin position="605"/>
        <end position="667"/>
    </location>
</feature>
<evidence type="ECO:0000256" key="4">
    <source>
        <dbReference type="ARBA" id="ARBA00022519"/>
    </source>
</evidence>
<evidence type="ECO:0000256" key="2">
    <source>
        <dbReference type="ARBA" id="ARBA00022475"/>
    </source>
</evidence>
<dbReference type="PANTHER" id="PTHR32089">
    <property type="entry name" value="METHYL-ACCEPTING CHEMOTAXIS PROTEIN MCPB"/>
    <property type="match status" value="1"/>
</dbReference>
<comment type="similarity">
    <text evidence="9">Belongs to the methyl-accepting chemotaxis (MCP) protein family.</text>
</comment>
<dbReference type="AlphaFoldDB" id="K9HSP5"/>
<dbReference type="InterPro" id="IPR033479">
    <property type="entry name" value="dCache_1"/>
</dbReference>
<gene>
    <name evidence="16" type="ORF">C882_3724</name>
</gene>
<evidence type="ECO:0000259" key="13">
    <source>
        <dbReference type="PROSITE" id="PS50111"/>
    </source>
</evidence>
<keyword evidence="6 12" id="KW-1133">Transmembrane helix</keyword>
<feature type="domain" description="Methyl-accepting transducer" evidence="13">
    <location>
        <begin position="453"/>
        <end position="689"/>
    </location>
</feature>